<feature type="region of interest" description="Disordered" evidence="1">
    <location>
        <begin position="1"/>
        <end position="21"/>
    </location>
</feature>
<protein>
    <recommendedName>
        <fullName evidence="4">F-box domain-containing protein</fullName>
    </recommendedName>
</protein>
<reference evidence="2" key="1">
    <citation type="submission" date="2020-06" db="EMBL/GenBank/DDBJ databases">
        <authorList>
            <person name="Li T."/>
            <person name="Hu X."/>
            <person name="Zhang T."/>
            <person name="Song X."/>
            <person name="Zhang H."/>
            <person name="Dai N."/>
            <person name="Sheng W."/>
            <person name="Hou X."/>
            <person name="Wei L."/>
        </authorList>
    </citation>
    <scope>NUCLEOTIDE SEQUENCE</scope>
    <source>
        <strain evidence="2">3651</strain>
        <tissue evidence="2">Leaf</tissue>
    </source>
</reference>
<keyword evidence="3" id="KW-1185">Reference proteome</keyword>
<dbReference type="PANTHER" id="PTHR31639">
    <property type="entry name" value="F-BOX PROTEIN-LIKE"/>
    <property type="match status" value="1"/>
</dbReference>
<dbReference type="Proteomes" id="UP001293254">
    <property type="component" value="Unassembled WGS sequence"/>
</dbReference>
<evidence type="ECO:0000313" key="3">
    <source>
        <dbReference type="Proteomes" id="UP001293254"/>
    </source>
</evidence>
<evidence type="ECO:0008006" key="4">
    <source>
        <dbReference type="Google" id="ProtNLM"/>
    </source>
</evidence>
<dbReference type="AlphaFoldDB" id="A0AAE1Z0P4"/>
<gene>
    <name evidence="2" type="ORF">Salat_0259200</name>
</gene>
<organism evidence="2 3">
    <name type="scientific">Sesamum alatum</name>
    <dbReference type="NCBI Taxonomy" id="300844"/>
    <lineage>
        <taxon>Eukaryota</taxon>
        <taxon>Viridiplantae</taxon>
        <taxon>Streptophyta</taxon>
        <taxon>Embryophyta</taxon>
        <taxon>Tracheophyta</taxon>
        <taxon>Spermatophyta</taxon>
        <taxon>Magnoliopsida</taxon>
        <taxon>eudicotyledons</taxon>
        <taxon>Gunneridae</taxon>
        <taxon>Pentapetalae</taxon>
        <taxon>asterids</taxon>
        <taxon>lamiids</taxon>
        <taxon>Lamiales</taxon>
        <taxon>Pedaliaceae</taxon>
        <taxon>Sesamum</taxon>
    </lineage>
</organism>
<dbReference type="EMBL" id="JACGWO010000001">
    <property type="protein sequence ID" value="KAK4439243.1"/>
    <property type="molecule type" value="Genomic_DNA"/>
</dbReference>
<dbReference type="PANTHER" id="PTHR31639:SF318">
    <property type="entry name" value="FBD-ASSOCIATED F-BOX PLANT PROTEIN"/>
    <property type="match status" value="1"/>
</dbReference>
<dbReference type="SUPFAM" id="SSF81383">
    <property type="entry name" value="F-box domain"/>
    <property type="match status" value="1"/>
</dbReference>
<proteinExistence type="predicted"/>
<sequence length="233" mass="27518">MAAQNHLDMISQSQSPHKRSNVPQLHDDLIEIIVSLLPPKEVCRLAIPSKRFRYSWRFCRALCFDREFATNISRDEYKHIVNDFFIYNKNSSADTFKLYFDATDDTCLVRYWMHRATMFGLREFELDFTLSTRKLRHLRELTFERVRTRPVVIQAIFINCMLLRSLKLIQDLPKLNDVVLEIAHPRGIHLLSNRQHVVISLAFVKVLSVTSTFLEGLSARFEENEYREMEFAC</sequence>
<accession>A0AAE1Z0P4</accession>
<reference evidence="2" key="2">
    <citation type="journal article" date="2024" name="Plant">
        <title>Genomic evolution and insights into agronomic trait innovations of Sesamum species.</title>
        <authorList>
            <person name="Miao H."/>
            <person name="Wang L."/>
            <person name="Qu L."/>
            <person name="Liu H."/>
            <person name="Sun Y."/>
            <person name="Le M."/>
            <person name="Wang Q."/>
            <person name="Wei S."/>
            <person name="Zheng Y."/>
            <person name="Lin W."/>
            <person name="Duan Y."/>
            <person name="Cao H."/>
            <person name="Xiong S."/>
            <person name="Wang X."/>
            <person name="Wei L."/>
            <person name="Li C."/>
            <person name="Ma Q."/>
            <person name="Ju M."/>
            <person name="Zhao R."/>
            <person name="Li G."/>
            <person name="Mu C."/>
            <person name="Tian Q."/>
            <person name="Mei H."/>
            <person name="Zhang T."/>
            <person name="Gao T."/>
            <person name="Zhang H."/>
        </authorList>
    </citation>
    <scope>NUCLEOTIDE SEQUENCE</scope>
    <source>
        <strain evidence="2">3651</strain>
    </source>
</reference>
<evidence type="ECO:0000313" key="2">
    <source>
        <dbReference type="EMBL" id="KAK4439243.1"/>
    </source>
</evidence>
<evidence type="ECO:0000256" key="1">
    <source>
        <dbReference type="SAM" id="MobiDB-lite"/>
    </source>
</evidence>
<name>A0AAE1Z0P4_9LAMI</name>
<comment type="caution">
    <text evidence="2">The sequence shown here is derived from an EMBL/GenBank/DDBJ whole genome shotgun (WGS) entry which is preliminary data.</text>
</comment>
<dbReference type="InterPro" id="IPR036047">
    <property type="entry name" value="F-box-like_dom_sf"/>
</dbReference>